<dbReference type="PROSITE" id="PS51272">
    <property type="entry name" value="SLH"/>
    <property type="match status" value="1"/>
</dbReference>
<reference evidence="2" key="1">
    <citation type="submission" date="2014-08" db="EMBL/GenBank/DDBJ databases">
        <title>Comparative genomics of the Paenibacillus odorifer group.</title>
        <authorList>
            <person name="den Bakker H.C."/>
            <person name="Tsai Y.-C.Y.-C."/>
            <person name="Martin N."/>
            <person name="Korlach J."/>
            <person name="Wiedmann M."/>
        </authorList>
    </citation>
    <scope>NUCLEOTIDE SEQUENCE [LARGE SCALE GENOMIC DNA]</scope>
    <source>
        <strain evidence="2">DSM 13188</strain>
    </source>
</reference>
<protein>
    <recommendedName>
        <fullName evidence="1">SLH domain-containing protein</fullName>
    </recommendedName>
</protein>
<sequence>MVTLLMRMLNSNIQDNSESFPDIKGNWAERAISKAKSSGIIQGADDNAFNPIHNVTRAEAALMLVRALKLDAELKVLLDPQINELKQAQYYCHTNNQ</sequence>
<keyword evidence="3" id="KW-1185">Reference proteome</keyword>
<organism evidence="2 3">
    <name type="scientific">Paenibacillus borealis</name>
    <dbReference type="NCBI Taxonomy" id="160799"/>
    <lineage>
        <taxon>Bacteria</taxon>
        <taxon>Bacillati</taxon>
        <taxon>Bacillota</taxon>
        <taxon>Bacilli</taxon>
        <taxon>Bacillales</taxon>
        <taxon>Paenibacillaceae</taxon>
        <taxon>Paenibacillus</taxon>
    </lineage>
</organism>
<dbReference type="AlphaFoldDB" id="A0A089MKC4"/>
<gene>
    <name evidence="2" type="ORF">PBOR_08650</name>
</gene>
<name>A0A089MKC4_PAEBO</name>
<dbReference type="RefSeq" id="WP_042211250.1">
    <property type="nucleotide sequence ID" value="NZ_CP009285.1"/>
</dbReference>
<evidence type="ECO:0000313" key="2">
    <source>
        <dbReference type="EMBL" id="AIQ56989.1"/>
    </source>
</evidence>
<dbReference type="OrthoDB" id="504962at2"/>
<dbReference type="HOGENOM" id="CLU_2344013_0_0_9"/>
<dbReference type="Pfam" id="PF00395">
    <property type="entry name" value="SLH"/>
    <property type="match status" value="1"/>
</dbReference>
<feature type="domain" description="SLH" evidence="1">
    <location>
        <begin position="15"/>
        <end position="78"/>
    </location>
</feature>
<accession>A0A089MKC4</accession>
<proteinExistence type="predicted"/>
<dbReference type="Proteomes" id="UP000029518">
    <property type="component" value="Chromosome"/>
</dbReference>
<dbReference type="EMBL" id="CP009285">
    <property type="protein sequence ID" value="AIQ56989.1"/>
    <property type="molecule type" value="Genomic_DNA"/>
</dbReference>
<dbReference type="InterPro" id="IPR001119">
    <property type="entry name" value="SLH_dom"/>
</dbReference>
<evidence type="ECO:0000313" key="3">
    <source>
        <dbReference type="Proteomes" id="UP000029518"/>
    </source>
</evidence>
<evidence type="ECO:0000259" key="1">
    <source>
        <dbReference type="PROSITE" id="PS51272"/>
    </source>
</evidence>
<dbReference type="KEGG" id="pbd:PBOR_08650"/>